<accession>A0A6L5YMZ2</accession>
<feature type="transmembrane region" description="Helical" evidence="6">
    <location>
        <begin position="42"/>
        <end position="65"/>
    </location>
</feature>
<dbReference type="Proteomes" id="UP000476055">
    <property type="component" value="Unassembled WGS sequence"/>
</dbReference>
<evidence type="ECO:0000256" key="6">
    <source>
        <dbReference type="SAM" id="Phobius"/>
    </source>
</evidence>
<evidence type="ECO:0000256" key="2">
    <source>
        <dbReference type="ARBA" id="ARBA00022475"/>
    </source>
</evidence>
<dbReference type="PANTHER" id="PTHR30250:SF11">
    <property type="entry name" value="O-ANTIGEN TRANSPORTER-RELATED"/>
    <property type="match status" value="1"/>
</dbReference>
<feature type="transmembrane region" description="Helical" evidence="6">
    <location>
        <begin position="123"/>
        <end position="141"/>
    </location>
</feature>
<feature type="transmembrane region" description="Helical" evidence="6">
    <location>
        <begin position="180"/>
        <end position="200"/>
    </location>
</feature>
<feature type="transmembrane region" description="Helical" evidence="6">
    <location>
        <begin position="296"/>
        <end position="319"/>
    </location>
</feature>
<comment type="caution">
    <text evidence="7">The sequence shown here is derived from an EMBL/GenBank/DDBJ whole genome shotgun (WGS) entry which is preliminary data.</text>
</comment>
<feature type="transmembrane region" description="Helical" evidence="6">
    <location>
        <begin position="153"/>
        <end position="174"/>
    </location>
</feature>
<gene>
    <name evidence="7" type="ORF">FYJ59_12525</name>
</gene>
<organism evidence="7 8">
    <name type="scientific">Waltera intestinalis</name>
    <dbReference type="NCBI Taxonomy" id="2606635"/>
    <lineage>
        <taxon>Bacteria</taxon>
        <taxon>Bacillati</taxon>
        <taxon>Bacillota</taxon>
        <taxon>Clostridia</taxon>
        <taxon>Lachnospirales</taxon>
        <taxon>Lachnospiraceae</taxon>
        <taxon>Waltera</taxon>
    </lineage>
</organism>
<evidence type="ECO:0000256" key="4">
    <source>
        <dbReference type="ARBA" id="ARBA00022989"/>
    </source>
</evidence>
<dbReference type="GO" id="GO:0005886">
    <property type="term" value="C:plasma membrane"/>
    <property type="evidence" value="ECO:0007669"/>
    <property type="project" value="UniProtKB-SubCell"/>
</dbReference>
<proteinExistence type="predicted"/>
<keyword evidence="2" id="KW-1003">Cell membrane</keyword>
<reference evidence="7 8" key="1">
    <citation type="submission" date="2019-08" db="EMBL/GenBank/DDBJ databases">
        <title>In-depth cultivation of the pig gut microbiome towards novel bacterial diversity and tailored functional studies.</title>
        <authorList>
            <person name="Wylensek D."/>
            <person name="Hitch T.C.A."/>
            <person name="Clavel T."/>
        </authorList>
    </citation>
    <scope>NUCLEOTIDE SEQUENCE [LARGE SCALE GENOMIC DNA]</scope>
    <source>
        <strain evidence="7 8">WCA3-601-WT-6H</strain>
    </source>
</reference>
<keyword evidence="8" id="KW-1185">Reference proteome</keyword>
<feature type="transmembrane region" description="Helical" evidence="6">
    <location>
        <begin position="364"/>
        <end position="384"/>
    </location>
</feature>
<dbReference type="EMBL" id="VUMU01000018">
    <property type="protein sequence ID" value="MST59047.1"/>
    <property type="molecule type" value="Genomic_DNA"/>
</dbReference>
<dbReference type="RefSeq" id="WP_022154325.1">
    <property type="nucleotide sequence ID" value="NZ_VUMU01000018.1"/>
</dbReference>
<dbReference type="Pfam" id="PF13440">
    <property type="entry name" value="Polysacc_synt_3"/>
    <property type="match status" value="1"/>
</dbReference>
<sequence>MDNKSKIKLFIENFVVYGMGGAISSAIPVIMIPVITRLMPNSSYIGISDMATAIISIGNAFALMGMYDSMYRLFFENDSKEYKREICSTSLAFTFLTSIIVAVIMIIFKKPITALMLEGKNGFLVYICALTVFVGATNSIVSAPIRMQNRRKIYLVLNTLCPLISYSISIPLILNGHYVIALPLATLISNVIIESSFLLINREWFQTKKVNIKHLPLLLKLSIPQIPNLLVYWVFNSCDRIMILNLLGMNEAGIYGISAKLGHVSQLIYTAFIGGWQYFSFSVMKDKNQVETNSKIFEYLGVISYVATGMLCVFVKFFFRVLFPSEYMNGAVAAPYLFLSPLLLMMFQVNAYQFLIKLKSWPNMLILGTGALVNIILNKLLIPILGIEGAAISTVIGYLFSVVLCSTALYKIKLFNIHGKFVFVSAAFILFFVIWRLFGFNSVLVSFIELVVFGIVVLLCYYREIKKIMKMVLRE</sequence>
<comment type="subcellular location">
    <subcellularLocation>
        <location evidence="1">Cell membrane</location>
        <topology evidence="1">Multi-pass membrane protein</topology>
    </subcellularLocation>
</comment>
<evidence type="ECO:0000313" key="8">
    <source>
        <dbReference type="Proteomes" id="UP000476055"/>
    </source>
</evidence>
<feature type="transmembrane region" description="Helical" evidence="6">
    <location>
        <begin position="390"/>
        <end position="409"/>
    </location>
</feature>
<evidence type="ECO:0000313" key="7">
    <source>
        <dbReference type="EMBL" id="MST59047.1"/>
    </source>
</evidence>
<protein>
    <submittedName>
        <fullName evidence="7">Oligosaccharide flippase family protein</fullName>
    </submittedName>
</protein>
<evidence type="ECO:0000256" key="3">
    <source>
        <dbReference type="ARBA" id="ARBA00022692"/>
    </source>
</evidence>
<feature type="transmembrane region" description="Helical" evidence="6">
    <location>
        <begin position="86"/>
        <end position="108"/>
    </location>
</feature>
<keyword evidence="5 6" id="KW-0472">Membrane</keyword>
<feature type="transmembrane region" description="Helical" evidence="6">
    <location>
        <begin position="14"/>
        <end position="36"/>
    </location>
</feature>
<feature type="transmembrane region" description="Helical" evidence="6">
    <location>
        <begin position="331"/>
        <end position="352"/>
    </location>
</feature>
<keyword evidence="3 6" id="KW-0812">Transmembrane</keyword>
<name>A0A6L5YMZ2_9FIRM</name>
<dbReference type="InterPro" id="IPR050833">
    <property type="entry name" value="Poly_Biosynth_Transport"/>
</dbReference>
<keyword evidence="4 6" id="KW-1133">Transmembrane helix</keyword>
<evidence type="ECO:0000256" key="5">
    <source>
        <dbReference type="ARBA" id="ARBA00023136"/>
    </source>
</evidence>
<feature type="transmembrane region" description="Helical" evidence="6">
    <location>
        <begin position="444"/>
        <end position="462"/>
    </location>
</feature>
<evidence type="ECO:0000256" key="1">
    <source>
        <dbReference type="ARBA" id="ARBA00004651"/>
    </source>
</evidence>
<feature type="transmembrane region" description="Helical" evidence="6">
    <location>
        <begin position="421"/>
        <end position="438"/>
    </location>
</feature>
<dbReference type="AlphaFoldDB" id="A0A6L5YMZ2"/>
<dbReference type="PANTHER" id="PTHR30250">
    <property type="entry name" value="PST FAMILY PREDICTED COLANIC ACID TRANSPORTER"/>
    <property type="match status" value="1"/>
</dbReference>